<feature type="non-terminal residue" evidence="3">
    <location>
        <position position="1"/>
    </location>
</feature>
<protein>
    <recommendedName>
        <fullName evidence="2">DCD domain-containing protein</fullName>
    </recommendedName>
</protein>
<dbReference type="OrthoDB" id="1920894at2759"/>
<dbReference type="EMBL" id="QJKJ01009062">
    <property type="protein sequence ID" value="RDX77814.1"/>
    <property type="molecule type" value="Genomic_DNA"/>
</dbReference>
<evidence type="ECO:0000313" key="3">
    <source>
        <dbReference type="EMBL" id="RDX77814.1"/>
    </source>
</evidence>
<name>A0A371FHL7_MUCPR</name>
<sequence>MKAREEGVNILEELSGFIFMCNTITKPECYRYRVFGLPAGRKDVVEKINPVFVRVKFKIYKHCLPLPENSFKHAIQDNYQKGSNKFNPELNIRQVKSLLELFYPLYVLPTAPTHPFLKKPMNNVYHQISGPPVSEDAYLSRMSSNQAPRIQSVPFQASRNQHYSPASTLTLEGTCAPGMGSIHTPPLPDPQYSHQTILNPQPEFHSSLVIKGSSGYTQTLQNSQHAHHNSIHPQPEFHSSLMTMSSSHTQTLQDPQYPYQRIPNPSHDFHSPVANAGSGYAQLLPDRQHTHQNAQNPQPNLNSSLVNMGHTNFKMQSHVSSSFYHPYVPQEVVSSTYSFQGSGAIQGVISSGQQTGMGNVYYQSSVQTETTQENVVNHLYSTNSYS</sequence>
<keyword evidence="4" id="KW-1185">Reference proteome</keyword>
<dbReference type="PANTHER" id="PTHR46444:SF19">
    <property type="entry name" value="OS02G0745600 PROTEIN"/>
    <property type="match status" value="1"/>
</dbReference>
<comment type="caution">
    <text evidence="3">The sequence shown here is derived from an EMBL/GenBank/DDBJ whole genome shotgun (WGS) entry which is preliminary data.</text>
</comment>
<dbReference type="Proteomes" id="UP000257109">
    <property type="component" value="Unassembled WGS sequence"/>
</dbReference>
<evidence type="ECO:0000256" key="1">
    <source>
        <dbReference type="SAM" id="MobiDB-lite"/>
    </source>
</evidence>
<dbReference type="SMART" id="SM00767">
    <property type="entry name" value="DCD"/>
    <property type="match status" value="1"/>
</dbReference>
<dbReference type="InterPro" id="IPR013989">
    <property type="entry name" value="Dev_and_cell_death_domain"/>
</dbReference>
<dbReference type="PANTHER" id="PTHR46444">
    <property type="entry name" value="DCD (DEVELOPMENT AND CELL DEATH) DOMAIN PROTEIN-RELATED"/>
    <property type="match status" value="1"/>
</dbReference>
<dbReference type="STRING" id="157652.A0A371FHL7"/>
<gene>
    <name evidence="3" type="ORF">CR513_42003</name>
</gene>
<proteinExistence type="predicted"/>
<dbReference type="Pfam" id="PF10539">
    <property type="entry name" value="Dev_Cell_Death"/>
    <property type="match status" value="2"/>
</dbReference>
<organism evidence="3 4">
    <name type="scientific">Mucuna pruriens</name>
    <name type="common">Velvet bean</name>
    <name type="synonym">Dolichos pruriens</name>
    <dbReference type="NCBI Taxonomy" id="157652"/>
    <lineage>
        <taxon>Eukaryota</taxon>
        <taxon>Viridiplantae</taxon>
        <taxon>Streptophyta</taxon>
        <taxon>Embryophyta</taxon>
        <taxon>Tracheophyta</taxon>
        <taxon>Spermatophyta</taxon>
        <taxon>Magnoliopsida</taxon>
        <taxon>eudicotyledons</taxon>
        <taxon>Gunneridae</taxon>
        <taxon>Pentapetalae</taxon>
        <taxon>rosids</taxon>
        <taxon>fabids</taxon>
        <taxon>Fabales</taxon>
        <taxon>Fabaceae</taxon>
        <taxon>Papilionoideae</taxon>
        <taxon>50 kb inversion clade</taxon>
        <taxon>NPAAA clade</taxon>
        <taxon>indigoferoid/millettioid clade</taxon>
        <taxon>Phaseoleae</taxon>
        <taxon>Mucuna</taxon>
    </lineage>
</organism>
<reference evidence="3" key="1">
    <citation type="submission" date="2018-05" db="EMBL/GenBank/DDBJ databases">
        <title>Draft genome of Mucuna pruriens seed.</title>
        <authorList>
            <person name="Nnadi N.E."/>
            <person name="Vos R."/>
            <person name="Hasami M.H."/>
            <person name="Devisetty U.K."/>
            <person name="Aguiy J.C."/>
        </authorList>
    </citation>
    <scope>NUCLEOTIDE SEQUENCE [LARGE SCALE GENOMIC DNA]</scope>
    <source>
        <strain evidence="3">JCA_2017</strain>
    </source>
</reference>
<evidence type="ECO:0000259" key="2">
    <source>
        <dbReference type="PROSITE" id="PS51222"/>
    </source>
</evidence>
<feature type="region of interest" description="Disordered" evidence="1">
    <location>
        <begin position="174"/>
        <end position="198"/>
    </location>
</feature>
<feature type="domain" description="DCD" evidence="2">
    <location>
        <begin position="1"/>
        <end position="104"/>
    </location>
</feature>
<dbReference type="PROSITE" id="PS51222">
    <property type="entry name" value="DCD"/>
    <property type="match status" value="1"/>
</dbReference>
<dbReference type="AlphaFoldDB" id="A0A371FHL7"/>
<evidence type="ECO:0000313" key="4">
    <source>
        <dbReference type="Proteomes" id="UP000257109"/>
    </source>
</evidence>
<accession>A0A371FHL7</accession>